<dbReference type="InterPro" id="IPR036705">
    <property type="entry name" value="Ribosyl_crysJ1_sf"/>
</dbReference>
<reference evidence="2" key="1">
    <citation type="submission" date="2021-02" db="EMBL/GenBank/DDBJ databases">
        <authorList>
            <person name="Nowell W R."/>
        </authorList>
    </citation>
    <scope>NUCLEOTIDE SEQUENCE</scope>
</reference>
<feature type="binding site" evidence="1">
    <location>
        <position position="121"/>
    </location>
    <ligand>
        <name>Mg(2+)</name>
        <dbReference type="ChEBI" id="CHEBI:18420"/>
        <label>1</label>
    </ligand>
</feature>
<organism evidence="2 3">
    <name type="scientific">Rotaria sordida</name>
    <dbReference type="NCBI Taxonomy" id="392033"/>
    <lineage>
        <taxon>Eukaryota</taxon>
        <taxon>Metazoa</taxon>
        <taxon>Spiralia</taxon>
        <taxon>Gnathifera</taxon>
        <taxon>Rotifera</taxon>
        <taxon>Eurotatoria</taxon>
        <taxon>Bdelloidea</taxon>
        <taxon>Philodinida</taxon>
        <taxon>Philodinidae</taxon>
        <taxon>Rotaria</taxon>
    </lineage>
</organism>
<comment type="cofactor">
    <cofactor evidence="1">
        <name>Mg(2+)</name>
        <dbReference type="ChEBI" id="CHEBI:18420"/>
    </cofactor>
    <text evidence="1">Binds 2 magnesium ions per subunit.</text>
</comment>
<feature type="non-terminal residue" evidence="2">
    <location>
        <position position="200"/>
    </location>
</feature>
<dbReference type="Pfam" id="PF03747">
    <property type="entry name" value="ADP_ribosyl_GH"/>
    <property type="match status" value="1"/>
</dbReference>
<evidence type="ECO:0000313" key="2">
    <source>
        <dbReference type="EMBL" id="CAF4063942.1"/>
    </source>
</evidence>
<dbReference type="Gene3D" id="1.10.4080.10">
    <property type="entry name" value="ADP-ribosylation/Crystallin J1"/>
    <property type="match status" value="1"/>
</dbReference>
<accession>A0A819SJC7</accession>
<dbReference type="Proteomes" id="UP000663836">
    <property type="component" value="Unassembled WGS sequence"/>
</dbReference>
<keyword evidence="1" id="KW-0460">Magnesium</keyword>
<dbReference type="AlphaFoldDB" id="A0A819SJC7"/>
<dbReference type="EMBL" id="CAJOBD010006553">
    <property type="protein sequence ID" value="CAF4063942.1"/>
    <property type="molecule type" value="Genomic_DNA"/>
</dbReference>
<feature type="binding site" evidence="1">
    <location>
        <position position="119"/>
    </location>
    <ligand>
        <name>Mg(2+)</name>
        <dbReference type="ChEBI" id="CHEBI:18420"/>
        <label>1</label>
    </ligand>
</feature>
<sequence>MEKIQNSLKQFKAHILRKPLKRANHSSCQFQTEKKWLRLQYHANYQIKKPDELENGMEDPPGLIDEKLLDKTFGSLIGLALGDALGAHVEFRPHEYLLLNPVKDLEGGGTWGLKKGQFTDDASMALCLGISLVARRDFIPYDQLVRYKWWFEHGYMSSTGHCFDIGAATSQSLQEFIHRQTVFAERYRIPLEKLDYLSDP</sequence>
<dbReference type="SUPFAM" id="SSF101478">
    <property type="entry name" value="ADP-ribosylglycohydrolase"/>
    <property type="match status" value="1"/>
</dbReference>
<dbReference type="GO" id="GO:0046872">
    <property type="term" value="F:metal ion binding"/>
    <property type="evidence" value="ECO:0007669"/>
    <property type="project" value="UniProtKB-KW"/>
</dbReference>
<protein>
    <recommendedName>
        <fullName evidence="4">ADP-ribosylglycohydrolase</fullName>
    </recommendedName>
</protein>
<comment type="caution">
    <text evidence="2">The sequence shown here is derived from an EMBL/GenBank/DDBJ whole genome shotgun (WGS) entry which is preliminary data.</text>
</comment>
<evidence type="ECO:0000256" key="1">
    <source>
        <dbReference type="PIRSR" id="PIRSR605502-1"/>
    </source>
</evidence>
<name>A0A819SJC7_9BILA</name>
<dbReference type="InterPro" id="IPR005502">
    <property type="entry name" value="Ribosyl_crysJ1"/>
</dbReference>
<evidence type="ECO:0000313" key="3">
    <source>
        <dbReference type="Proteomes" id="UP000663836"/>
    </source>
</evidence>
<feature type="binding site" evidence="1">
    <location>
        <position position="120"/>
    </location>
    <ligand>
        <name>Mg(2+)</name>
        <dbReference type="ChEBI" id="CHEBI:18420"/>
        <label>1</label>
    </ligand>
</feature>
<keyword evidence="1" id="KW-0479">Metal-binding</keyword>
<gene>
    <name evidence="2" type="ORF">JBS370_LOCUS29758</name>
</gene>
<evidence type="ECO:0008006" key="4">
    <source>
        <dbReference type="Google" id="ProtNLM"/>
    </source>
</evidence>
<proteinExistence type="predicted"/>